<name>A0A1G4XEE1_9ENTR</name>
<evidence type="ECO:0000313" key="5">
    <source>
        <dbReference type="Proteomes" id="UP000183569"/>
    </source>
</evidence>
<gene>
    <name evidence="4" type="ORF">SAMN02927897_00599</name>
</gene>
<accession>A0A1G4XEE1</accession>
<dbReference type="PANTHER" id="PTHR42879">
    <property type="entry name" value="3-OXOACYL-(ACYL-CARRIER-PROTEIN) REDUCTASE"/>
    <property type="match status" value="1"/>
</dbReference>
<dbReference type="GO" id="GO:0016491">
    <property type="term" value="F:oxidoreductase activity"/>
    <property type="evidence" value="ECO:0007669"/>
    <property type="project" value="UniProtKB-KW"/>
</dbReference>
<dbReference type="NCBIfam" id="NF009466">
    <property type="entry name" value="PRK12826.1-2"/>
    <property type="match status" value="1"/>
</dbReference>
<proteinExistence type="inferred from homology"/>
<reference evidence="4 5" key="1">
    <citation type="submission" date="2016-10" db="EMBL/GenBank/DDBJ databases">
        <authorList>
            <person name="Varghese N."/>
            <person name="Submissions S."/>
        </authorList>
    </citation>
    <scope>NUCLEOTIDE SEQUENCE [LARGE SCALE GENOMIC DNA]</scope>
    <source>
        <strain evidence="4 5">CGMCC 1.12102</strain>
    </source>
</reference>
<dbReference type="Gene3D" id="3.40.50.720">
    <property type="entry name" value="NAD(P)-binding Rossmann-like Domain"/>
    <property type="match status" value="1"/>
</dbReference>
<dbReference type="InterPro" id="IPR002347">
    <property type="entry name" value="SDR_fam"/>
</dbReference>
<comment type="caution">
    <text evidence="4">The sequence shown here is derived from an EMBL/GenBank/DDBJ whole genome shotgun (WGS) entry which is preliminary data.</text>
</comment>
<dbReference type="InterPro" id="IPR036291">
    <property type="entry name" value="NAD(P)-bd_dom_sf"/>
</dbReference>
<dbReference type="InterPro" id="IPR057326">
    <property type="entry name" value="KR_dom"/>
</dbReference>
<evidence type="ECO:0000313" key="4">
    <source>
        <dbReference type="EMBL" id="SCX39590.1"/>
    </source>
</evidence>
<dbReference type="PRINTS" id="PR00081">
    <property type="entry name" value="GDHRDH"/>
</dbReference>
<feature type="domain" description="Ketoreductase" evidence="3">
    <location>
        <begin position="12"/>
        <end position="191"/>
    </location>
</feature>
<dbReference type="PANTHER" id="PTHR42879:SF2">
    <property type="entry name" value="3-OXOACYL-[ACYL-CARRIER-PROTEIN] REDUCTASE FABG"/>
    <property type="match status" value="1"/>
</dbReference>
<dbReference type="Pfam" id="PF13561">
    <property type="entry name" value="adh_short_C2"/>
    <property type="match status" value="1"/>
</dbReference>
<evidence type="ECO:0000256" key="1">
    <source>
        <dbReference type="ARBA" id="ARBA00006484"/>
    </source>
</evidence>
<dbReference type="PRINTS" id="PR00080">
    <property type="entry name" value="SDRFAMILY"/>
</dbReference>
<dbReference type="Proteomes" id="UP000183569">
    <property type="component" value="Unassembled WGS sequence"/>
</dbReference>
<comment type="similarity">
    <text evidence="1">Belongs to the short-chain dehydrogenases/reductases (SDR) family.</text>
</comment>
<sequence>MEMYKYNDLKGKTVLISGASGDIGIAICEKFLEQGCEVYALYNTNADRLNELKENDSVGQRLNILQCDIADPEKVATLMTYLNAKVTKIDVLVNNAGIVKDSLFASMTFEDFSTVIDTNMLSTFRLTKEALMLLRCSESPAIINVASIAAVIPSVGQVNYSASKGALLGFTRTLAAELAPRGVRVNAVAPGMIESRMVKKVSRTVVREVTHSIPLKRLGQCQEVANTIVYLSSSAASYIVGQTIVIDGGLVMR</sequence>
<dbReference type="SUPFAM" id="SSF51735">
    <property type="entry name" value="NAD(P)-binding Rossmann-fold domains"/>
    <property type="match status" value="1"/>
</dbReference>
<dbReference type="FunFam" id="3.40.50.720:FF:000173">
    <property type="entry name" value="3-oxoacyl-[acyl-carrier protein] reductase"/>
    <property type="match status" value="1"/>
</dbReference>
<dbReference type="AlphaFoldDB" id="A0A1G4XEE1"/>
<evidence type="ECO:0000259" key="3">
    <source>
        <dbReference type="SMART" id="SM00822"/>
    </source>
</evidence>
<dbReference type="GO" id="GO:0032787">
    <property type="term" value="P:monocarboxylic acid metabolic process"/>
    <property type="evidence" value="ECO:0007669"/>
    <property type="project" value="UniProtKB-ARBA"/>
</dbReference>
<organism evidence="4 5">
    <name type="scientific">Kosakonia sacchari</name>
    <dbReference type="NCBI Taxonomy" id="1158459"/>
    <lineage>
        <taxon>Bacteria</taxon>
        <taxon>Pseudomonadati</taxon>
        <taxon>Pseudomonadota</taxon>
        <taxon>Gammaproteobacteria</taxon>
        <taxon>Enterobacterales</taxon>
        <taxon>Enterobacteriaceae</taxon>
        <taxon>Kosakonia</taxon>
    </lineage>
</organism>
<evidence type="ECO:0000256" key="2">
    <source>
        <dbReference type="ARBA" id="ARBA00023002"/>
    </source>
</evidence>
<dbReference type="InterPro" id="IPR050259">
    <property type="entry name" value="SDR"/>
</dbReference>
<dbReference type="PROSITE" id="PS00061">
    <property type="entry name" value="ADH_SHORT"/>
    <property type="match status" value="1"/>
</dbReference>
<protein>
    <submittedName>
        <fullName evidence="4">3-oxoacyl-[acyl-carrier protein] reductase</fullName>
    </submittedName>
</protein>
<dbReference type="EMBL" id="FMUI01000002">
    <property type="protein sequence ID" value="SCX39590.1"/>
    <property type="molecule type" value="Genomic_DNA"/>
</dbReference>
<keyword evidence="2" id="KW-0560">Oxidoreductase</keyword>
<dbReference type="SMART" id="SM00822">
    <property type="entry name" value="PKS_KR"/>
    <property type="match status" value="1"/>
</dbReference>
<dbReference type="InterPro" id="IPR020904">
    <property type="entry name" value="Sc_DH/Rdtase_CS"/>
</dbReference>